<dbReference type="OMA" id="WDYVTKH"/>
<dbReference type="GO" id="GO:0034245">
    <property type="term" value="C:mitochondrial DNA-directed RNA polymerase complex"/>
    <property type="evidence" value="ECO:0007669"/>
    <property type="project" value="TreeGrafter"/>
</dbReference>
<keyword evidence="2 5" id="KW-0808">Transferase</keyword>
<evidence type="ECO:0000313" key="7">
    <source>
        <dbReference type="Proteomes" id="UP000078561"/>
    </source>
</evidence>
<dbReference type="Proteomes" id="UP000078561">
    <property type="component" value="Unassembled WGS sequence"/>
</dbReference>
<protein>
    <recommendedName>
        <fullName evidence="5">rRNA adenine N(6)-methyltransferase</fullName>
        <ecNumber evidence="5">2.1.1.-</ecNumber>
    </recommendedName>
</protein>
<keyword evidence="5" id="KW-0698">rRNA processing</keyword>
<dbReference type="GO" id="GO:0032259">
    <property type="term" value="P:methylation"/>
    <property type="evidence" value="ECO:0007669"/>
    <property type="project" value="UniProtKB-KW"/>
</dbReference>
<dbReference type="GO" id="GO:0006391">
    <property type="term" value="P:transcription initiation at mitochondrial promoter"/>
    <property type="evidence" value="ECO:0007669"/>
    <property type="project" value="TreeGrafter"/>
</dbReference>
<dbReference type="InterPro" id="IPR029063">
    <property type="entry name" value="SAM-dependent_MTases_sf"/>
</dbReference>
<reference evidence="6" key="1">
    <citation type="submission" date="2016-04" db="EMBL/GenBank/DDBJ databases">
        <authorList>
            <person name="Evans L.H."/>
            <person name="Alamgir A."/>
            <person name="Owens N."/>
            <person name="Weber N.D."/>
            <person name="Virtaneva K."/>
            <person name="Barbian K."/>
            <person name="Babar A."/>
            <person name="Rosenke K."/>
        </authorList>
    </citation>
    <scope>NUCLEOTIDE SEQUENCE [LARGE SCALE GENOMIC DNA]</scope>
    <source>
        <strain evidence="6">CBS 101.48</strain>
    </source>
</reference>
<evidence type="ECO:0000256" key="5">
    <source>
        <dbReference type="RuleBase" id="RU362106"/>
    </source>
</evidence>
<proteinExistence type="inferred from homology"/>
<dbReference type="Pfam" id="PF00398">
    <property type="entry name" value="RrnaAD"/>
    <property type="match status" value="1"/>
</dbReference>
<dbReference type="GO" id="GO:0005759">
    <property type="term" value="C:mitochondrial matrix"/>
    <property type="evidence" value="ECO:0007669"/>
    <property type="project" value="TreeGrafter"/>
</dbReference>
<keyword evidence="4" id="KW-0694">RNA-binding</keyword>
<evidence type="ECO:0000313" key="6">
    <source>
        <dbReference type="EMBL" id="SAM01094.1"/>
    </source>
</evidence>
<gene>
    <name evidence="6" type="primary">ABSGL_06831.1 scaffold 8678</name>
</gene>
<organism evidence="6">
    <name type="scientific">Absidia glauca</name>
    <name type="common">Pin mould</name>
    <dbReference type="NCBI Taxonomy" id="4829"/>
    <lineage>
        <taxon>Eukaryota</taxon>
        <taxon>Fungi</taxon>
        <taxon>Fungi incertae sedis</taxon>
        <taxon>Mucoromycota</taxon>
        <taxon>Mucoromycotina</taxon>
        <taxon>Mucoromycetes</taxon>
        <taxon>Mucorales</taxon>
        <taxon>Cunninghamellaceae</taxon>
        <taxon>Absidia</taxon>
    </lineage>
</organism>
<dbReference type="AlphaFoldDB" id="A0A168NS54"/>
<name>A0A168NS54_ABSGL</name>
<keyword evidence="1 5" id="KW-0489">Methyltransferase</keyword>
<dbReference type="STRING" id="4829.A0A168NS54"/>
<dbReference type="GO" id="GO:0006364">
    <property type="term" value="P:rRNA processing"/>
    <property type="evidence" value="ECO:0007669"/>
    <property type="project" value="UniProtKB-KW"/>
</dbReference>
<evidence type="ECO:0000256" key="4">
    <source>
        <dbReference type="ARBA" id="ARBA00022884"/>
    </source>
</evidence>
<dbReference type="InterPro" id="IPR001737">
    <property type="entry name" value="KsgA/Erm"/>
</dbReference>
<dbReference type="InParanoid" id="A0A168NS54"/>
<dbReference type="GO" id="GO:0034246">
    <property type="term" value="F:mitochondrial transcription factor activity"/>
    <property type="evidence" value="ECO:0007669"/>
    <property type="project" value="TreeGrafter"/>
</dbReference>
<accession>A0A168NS54</accession>
<keyword evidence="7" id="KW-1185">Reference proteome</keyword>
<dbReference type="EMBL" id="LT553503">
    <property type="protein sequence ID" value="SAM01094.1"/>
    <property type="molecule type" value="Genomic_DNA"/>
</dbReference>
<evidence type="ECO:0000256" key="2">
    <source>
        <dbReference type="ARBA" id="ARBA00022679"/>
    </source>
</evidence>
<dbReference type="PANTHER" id="PTHR11727">
    <property type="entry name" value="DIMETHYLADENOSINE TRANSFERASE"/>
    <property type="match status" value="1"/>
</dbReference>
<dbReference type="SUPFAM" id="SSF53335">
    <property type="entry name" value="S-adenosyl-L-methionine-dependent methyltransferases"/>
    <property type="match status" value="1"/>
</dbReference>
<dbReference type="GO" id="GO:0008168">
    <property type="term" value="F:methyltransferase activity"/>
    <property type="evidence" value="ECO:0007669"/>
    <property type="project" value="UniProtKB-KW"/>
</dbReference>
<dbReference type="OrthoDB" id="16079at2759"/>
<dbReference type="FunCoup" id="A0A168NS54">
    <property type="interactions" value="26"/>
</dbReference>
<evidence type="ECO:0000256" key="3">
    <source>
        <dbReference type="ARBA" id="ARBA00022691"/>
    </source>
</evidence>
<dbReference type="GO" id="GO:0003723">
    <property type="term" value="F:RNA binding"/>
    <property type="evidence" value="ECO:0007669"/>
    <property type="project" value="UniProtKB-KW"/>
</dbReference>
<evidence type="ECO:0000256" key="1">
    <source>
        <dbReference type="ARBA" id="ARBA00022603"/>
    </source>
</evidence>
<dbReference type="EC" id="2.1.1.-" evidence="5"/>
<sequence length="328" mass="36818">MSSIRSLVPKIPSMATWNKAFRIKGALKVPRCTLADSLTAENGFKKLKDYTKWSQAEMDQMTVVEINPGLGAWTSALYNGGFNKIYSLEPTVPYLKQLEVLAEQSQGAIIPLKKDGYDWQTYVELKDPEYLGPYINPDWSQVNPNILFTGTLPKSSKGEQLLAQFATCIVNKMALHSMGRIQMALWIPDQLYQKFTGPPGTNARCKMSVVTEACADIEVIYSAEPGAVYPYAPYHLVHIVPIPKMKIKAEWDVFEYVLKHIFVMQKQPLSKMVRTLGPGADIILKRLDFDPSIAVDGNKEGISEELLLKWRTLGNSLLLTILTIYTLP</sequence>
<dbReference type="PANTHER" id="PTHR11727:SF17">
    <property type="entry name" value="DIMETHYLADENOSINE TRANSFERASE 1, MITOCHONDRIAL"/>
    <property type="match status" value="1"/>
</dbReference>
<dbReference type="Gene3D" id="3.40.50.150">
    <property type="entry name" value="Vaccinia Virus protein VP39"/>
    <property type="match status" value="1"/>
</dbReference>
<comment type="similarity">
    <text evidence="5">Belongs to the class I-like SAM-binding methyltransferase superfamily. rRNA adenine N(6)-methyltransferase family.</text>
</comment>
<keyword evidence="3 5" id="KW-0949">S-adenosyl-L-methionine</keyword>